<dbReference type="NCBIfam" id="TIGR02436">
    <property type="entry name" value="four helix bundle protein"/>
    <property type="match status" value="1"/>
</dbReference>
<dbReference type="AlphaFoldDB" id="A0A1G1VAB6"/>
<reference evidence="1 2" key="1">
    <citation type="journal article" date="2016" name="Nat. Commun.">
        <title>Thousands of microbial genomes shed light on interconnected biogeochemical processes in an aquifer system.</title>
        <authorList>
            <person name="Anantharaman K."/>
            <person name="Brown C.T."/>
            <person name="Hug L.A."/>
            <person name="Sharon I."/>
            <person name="Castelle C.J."/>
            <person name="Probst A.J."/>
            <person name="Thomas B.C."/>
            <person name="Singh A."/>
            <person name="Wilkins M.J."/>
            <person name="Karaoz U."/>
            <person name="Brodie E.L."/>
            <person name="Williams K.H."/>
            <person name="Hubbard S.S."/>
            <person name="Banfield J.F."/>
        </authorList>
    </citation>
    <scope>NUCLEOTIDE SEQUENCE [LARGE SCALE GENOMIC DNA]</scope>
</reference>
<proteinExistence type="predicted"/>
<dbReference type="SUPFAM" id="SSF158446">
    <property type="entry name" value="IVS-encoded protein-like"/>
    <property type="match status" value="1"/>
</dbReference>
<dbReference type="Gene3D" id="1.20.1440.60">
    <property type="entry name" value="23S rRNA-intervening sequence"/>
    <property type="match status" value="1"/>
</dbReference>
<dbReference type="Pfam" id="PF05635">
    <property type="entry name" value="23S_rRNA_IVP"/>
    <property type="match status" value="1"/>
</dbReference>
<gene>
    <name evidence="1" type="ORF">A3F61_04140</name>
</gene>
<dbReference type="EMBL" id="MHCA01000019">
    <property type="protein sequence ID" value="OGY12385.1"/>
    <property type="molecule type" value="Genomic_DNA"/>
</dbReference>
<dbReference type="PANTHER" id="PTHR38471">
    <property type="entry name" value="FOUR HELIX BUNDLE PROTEIN"/>
    <property type="match status" value="1"/>
</dbReference>
<organism evidence="1 2">
    <name type="scientific">Candidatus Blackburnbacteria bacterium RIFCSPHIGHO2_12_FULL_41_13b</name>
    <dbReference type="NCBI Taxonomy" id="1797517"/>
    <lineage>
        <taxon>Bacteria</taxon>
        <taxon>Candidatus Blackburniibacteriota</taxon>
    </lineage>
</organism>
<evidence type="ECO:0000313" key="2">
    <source>
        <dbReference type="Proteomes" id="UP000178272"/>
    </source>
</evidence>
<dbReference type="Proteomes" id="UP000178272">
    <property type="component" value="Unassembled WGS sequence"/>
</dbReference>
<evidence type="ECO:0000313" key="1">
    <source>
        <dbReference type="EMBL" id="OGY12385.1"/>
    </source>
</evidence>
<name>A0A1G1VAB6_9BACT</name>
<protein>
    <recommendedName>
        <fullName evidence="3">Four helix bundle protein</fullName>
    </recommendedName>
</protein>
<accession>A0A1G1VAB6</accession>
<dbReference type="STRING" id="1797517.A3F61_04140"/>
<dbReference type="InterPro" id="IPR012657">
    <property type="entry name" value="23S_rRNA-intervening_sequence"/>
</dbReference>
<dbReference type="PANTHER" id="PTHR38471:SF2">
    <property type="entry name" value="FOUR HELIX BUNDLE PROTEIN"/>
    <property type="match status" value="1"/>
</dbReference>
<evidence type="ECO:0008006" key="3">
    <source>
        <dbReference type="Google" id="ProtNLM"/>
    </source>
</evidence>
<sequence length="125" mass="14579">MAVPAQKSYRDYKDLIAYQKAKENSIKLLLYYKSQKLGWTEKFLIMQLLRAMSSIGANIAEGYGRHHQKDYRRFLGIARGSCFEVEHWINVISDVRRQDGIILKNCLEVNIEIAKILTTLMKKLQ</sequence>
<comment type="caution">
    <text evidence="1">The sequence shown here is derived from an EMBL/GenBank/DDBJ whole genome shotgun (WGS) entry which is preliminary data.</text>
</comment>
<dbReference type="InterPro" id="IPR036583">
    <property type="entry name" value="23S_rRNA_IVS_sf"/>
</dbReference>